<gene>
    <name evidence="4" type="ORF">CWATWH8502_2440</name>
</gene>
<dbReference type="EMBL" id="CAQK01000156">
    <property type="protein sequence ID" value="CCQ49561.1"/>
    <property type="molecule type" value="Genomic_DNA"/>
</dbReference>
<dbReference type="InterPro" id="IPR051043">
    <property type="entry name" value="Sulfatase_Mod_Factor_Kinase"/>
</dbReference>
<dbReference type="InterPro" id="IPR042095">
    <property type="entry name" value="SUMF_sf"/>
</dbReference>
<dbReference type="InterPro" id="IPR005532">
    <property type="entry name" value="SUMF_dom"/>
</dbReference>
<evidence type="ECO:0000256" key="2">
    <source>
        <dbReference type="SAM" id="Phobius"/>
    </source>
</evidence>
<organism evidence="4 5">
    <name type="scientific">Crocosphaera watsonii WH 8502</name>
    <dbReference type="NCBI Taxonomy" id="423474"/>
    <lineage>
        <taxon>Bacteria</taxon>
        <taxon>Bacillati</taxon>
        <taxon>Cyanobacteriota</taxon>
        <taxon>Cyanophyceae</taxon>
        <taxon>Oscillatoriophycideae</taxon>
        <taxon>Chroococcales</taxon>
        <taxon>Aphanothecaceae</taxon>
        <taxon>Crocosphaera</taxon>
    </lineage>
</organism>
<evidence type="ECO:0000256" key="1">
    <source>
        <dbReference type="SAM" id="MobiDB-lite"/>
    </source>
</evidence>
<dbReference type="PANTHER" id="PTHR23150:SF19">
    <property type="entry name" value="FORMYLGLYCINE-GENERATING ENZYME"/>
    <property type="match status" value="1"/>
</dbReference>
<protein>
    <submittedName>
        <fullName evidence="4">Similar to Uncharacterized conserved protein</fullName>
    </submittedName>
</protein>
<dbReference type="SUPFAM" id="SSF50494">
    <property type="entry name" value="Trypsin-like serine proteases"/>
    <property type="match status" value="1"/>
</dbReference>
<dbReference type="SUPFAM" id="SSF56436">
    <property type="entry name" value="C-type lectin-like"/>
    <property type="match status" value="1"/>
</dbReference>
<dbReference type="InterPro" id="IPR016187">
    <property type="entry name" value="CTDL_fold"/>
</dbReference>
<keyword evidence="2" id="KW-0812">Transmembrane</keyword>
<reference evidence="4 5" key="2">
    <citation type="submission" date="2013-09" db="EMBL/GenBank/DDBJ databases">
        <title>Whole genome comparison of six Crocosphaera watsonii strains with differing phenotypes.</title>
        <authorList>
            <person name="Bench S.R."/>
            <person name="Heller P."/>
            <person name="Frank I."/>
            <person name="Arciniega M."/>
            <person name="Shilova I.N."/>
            <person name="Zehr J.P."/>
        </authorList>
    </citation>
    <scope>NUCLEOTIDE SEQUENCE [LARGE SCALE GENOMIC DNA]</scope>
    <source>
        <strain evidence="4 5">WH 8502</strain>
    </source>
</reference>
<dbReference type="Pfam" id="PF03781">
    <property type="entry name" value="FGE-sulfatase"/>
    <property type="match status" value="1"/>
</dbReference>
<dbReference type="RefSeq" id="WP_021829514.1">
    <property type="nucleotide sequence ID" value="NZ_CAQK01000156.1"/>
</dbReference>
<dbReference type="Gene3D" id="2.40.10.10">
    <property type="entry name" value="Trypsin-like serine proteases"/>
    <property type="match status" value="2"/>
</dbReference>
<evidence type="ECO:0000259" key="3">
    <source>
        <dbReference type="Pfam" id="PF03781"/>
    </source>
</evidence>
<dbReference type="GO" id="GO:0120147">
    <property type="term" value="F:formylglycine-generating oxidase activity"/>
    <property type="evidence" value="ECO:0007669"/>
    <property type="project" value="TreeGrafter"/>
</dbReference>
<dbReference type="AlphaFoldDB" id="T2I7W4"/>
<dbReference type="PANTHER" id="PTHR23150">
    <property type="entry name" value="SULFATASE MODIFYING FACTOR 1, 2"/>
    <property type="match status" value="1"/>
</dbReference>
<dbReference type="InterPro" id="IPR009003">
    <property type="entry name" value="Peptidase_S1_PA"/>
</dbReference>
<dbReference type="Gene3D" id="3.90.1580.10">
    <property type="entry name" value="paralog of FGE (formylglycine-generating enzyme)"/>
    <property type="match status" value="1"/>
</dbReference>
<feature type="region of interest" description="Disordered" evidence="1">
    <location>
        <begin position="291"/>
        <end position="339"/>
    </location>
</feature>
<reference evidence="4 5" key="1">
    <citation type="submission" date="2013-01" db="EMBL/GenBank/DDBJ databases">
        <authorList>
            <person name="Bench S."/>
        </authorList>
    </citation>
    <scope>NUCLEOTIDE SEQUENCE [LARGE SCALE GENOMIC DNA]</scope>
    <source>
        <strain evidence="4 5">WH 8502</strain>
    </source>
</reference>
<keyword evidence="2" id="KW-1133">Transmembrane helix</keyword>
<dbReference type="Proteomes" id="UP000018348">
    <property type="component" value="Unassembled WGS sequence"/>
</dbReference>
<sequence length="629" mass="70285">MILWRSFLTSALMLLILTGCQTKPSSDIAEETKNSIVLISYGDKKGHGTGFFVKAKGQCKVLTSAHVVRRSKQINITPHLDKKLFKAANIEPIPGKDLALVTFQVDDQENCPYTPLKLNKSPQIKIRDTVAMVGYPRRDGETTLVLQFPEGKVTNIEDPPLAEGYAISYEMTTIQGMSGGPVINKWGRVVAVHGKTDVVMDSLENSSQGSPDTQSLSGSINHFKWGVPIESYFAYIDSQPSTVSFKPSVFSSFFSTNFKLILFLLLGPCFTFFTFKIILVSLKKQRRSNTIQPIPRSTPVIRQPPRQKENSTVSVKPSSTPIKPKQEPKPSKENEHPTLEEFTFETKKVKVENGTFQGLITRSGTAKQFKEKLADGVNLEMVAIPGGSFVMGGEGFDDEKPKHRVDLSSYYMGKYPVTQEQWYAIAKATELKVNIDLEPAPSYFIGGDRPVETASWYGCVEFCQRLSKLTGRNYTLPSEAQWEYACRAGTTTPFYFGETIATGLANYNGNKTYGCGPKGVYKGETTPVYRFPANGFGLYDMHGNVWEWCADDWHDNYNGAPNDGSAWLEYDLAYLAKNRQDDSKSVLRGGSWGYYPDICRSAFRVLNSSRGNHDFYYGFRVVCVFGRNL</sequence>
<dbReference type="InterPro" id="IPR043504">
    <property type="entry name" value="Peptidase_S1_PA_chymotrypsin"/>
</dbReference>
<evidence type="ECO:0000313" key="5">
    <source>
        <dbReference type="Proteomes" id="UP000018348"/>
    </source>
</evidence>
<evidence type="ECO:0000313" key="4">
    <source>
        <dbReference type="EMBL" id="CCQ49561.1"/>
    </source>
</evidence>
<feature type="compositionally biased region" description="Basic and acidic residues" evidence="1">
    <location>
        <begin position="324"/>
        <end position="339"/>
    </location>
</feature>
<feature type="transmembrane region" description="Helical" evidence="2">
    <location>
        <begin position="260"/>
        <end position="282"/>
    </location>
</feature>
<feature type="domain" description="Sulfatase-modifying factor enzyme-like" evidence="3">
    <location>
        <begin position="380"/>
        <end position="622"/>
    </location>
</feature>
<keyword evidence="2" id="KW-0472">Membrane</keyword>
<name>T2I7W4_CROWT</name>
<dbReference type="PROSITE" id="PS51257">
    <property type="entry name" value="PROKAR_LIPOPROTEIN"/>
    <property type="match status" value="1"/>
</dbReference>
<accession>T2I7W4</accession>
<dbReference type="Pfam" id="PF13365">
    <property type="entry name" value="Trypsin_2"/>
    <property type="match status" value="1"/>
</dbReference>
<comment type="caution">
    <text evidence="4">The sequence shown here is derived from an EMBL/GenBank/DDBJ whole genome shotgun (WGS) entry which is preliminary data.</text>
</comment>
<feature type="compositionally biased region" description="Polar residues" evidence="1">
    <location>
        <begin position="310"/>
        <end position="321"/>
    </location>
</feature>
<proteinExistence type="predicted"/>